<dbReference type="InterPro" id="IPR001387">
    <property type="entry name" value="Cro/C1-type_HTH"/>
</dbReference>
<sequence length="368" mass="40327">MKGTLDGNEVPVYTGERIRAVRLLVGISQTDLAASIGVTQALISQIESGRRAASARLLDQVAEVTGYPRSFFESVPPDLPPLSLRFRRKATVRNSEVHRVEQLVAETYRVVWQLVRDRGRYIPPSLPLASSDTLSAEDIESLAMQTREALGLDSSGPVRHVTRSLERGGTVVVPLALAETDEDGETVGHFGVSCWPGAPDPAVVGYFEGGTGDRQRFTLAHELGHLVLHTRRRFVPDHEDEANRFASAFLVPRDRALEFFATHVTLRDLAQLKAAWGVSIQALIMRGNQLGLIDPARTTSLFKQLSARGWRKNEPVRVHLEAPALFSKLLEDRFGQGASGYRRAADALGLPAFVLGTLAPMARTPSRA</sequence>
<dbReference type="Gene3D" id="1.10.10.2910">
    <property type="match status" value="1"/>
</dbReference>
<dbReference type="InterPro" id="IPR052345">
    <property type="entry name" value="Rad_response_metalloprotease"/>
</dbReference>
<dbReference type="Pfam" id="PF06114">
    <property type="entry name" value="Peptidase_M78"/>
    <property type="match status" value="1"/>
</dbReference>
<dbReference type="PANTHER" id="PTHR43236:SF1">
    <property type="entry name" value="BLL7220 PROTEIN"/>
    <property type="match status" value="1"/>
</dbReference>
<dbReference type="SUPFAM" id="SSF47413">
    <property type="entry name" value="lambda repressor-like DNA-binding domains"/>
    <property type="match status" value="1"/>
</dbReference>
<name>A0ABV6BZV6_9ACTN</name>
<proteinExistence type="inferred from homology"/>
<dbReference type="RefSeq" id="WP_377787741.1">
    <property type="nucleotide sequence ID" value="NZ_JBHLYQ010000011.1"/>
</dbReference>
<evidence type="ECO:0000256" key="1">
    <source>
        <dbReference type="ARBA" id="ARBA00007227"/>
    </source>
</evidence>
<evidence type="ECO:0000313" key="3">
    <source>
        <dbReference type="EMBL" id="MFC0080965.1"/>
    </source>
</evidence>
<accession>A0ABV6BZV6</accession>
<keyword evidence="4" id="KW-1185">Reference proteome</keyword>
<dbReference type="Pfam" id="PF01381">
    <property type="entry name" value="HTH_3"/>
    <property type="match status" value="1"/>
</dbReference>
<comment type="similarity">
    <text evidence="1">Belongs to the short-chain fatty acyl-CoA assimilation regulator (ScfR) family.</text>
</comment>
<feature type="domain" description="HTH cro/C1-type" evidence="2">
    <location>
        <begin position="18"/>
        <end position="72"/>
    </location>
</feature>
<evidence type="ECO:0000313" key="4">
    <source>
        <dbReference type="Proteomes" id="UP001589788"/>
    </source>
</evidence>
<dbReference type="PANTHER" id="PTHR43236">
    <property type="entry name" value="ANTITOXIN HIGA1"/>
    <property type="match status" value="1"/>
</dbReference>
<dbReference type="Proteomes" id="UP001589788">
    <property type="component" value="Unassembled WGS sequence"/>
</dbReference>
<comment type="caution">
    <text evidence="3">The sequence shown here is derived from an EMBL/GenBank/DDBJ whole genome shotgun (WGS) entry which is preliminary data.</text>
</comment>
<dbReference type="Gene3D" id="1.10.260.40">
    <property type="entry name" value="lambda repressor-like DNA-binding domains"/>
    <property type="match status" value="1"/>
</dbReference>
<dbReference type="PROSITE" id="PS50943">
    <property type="entry name" value="HTH_CROC1"/>
    <property type="match status" value="1"/>
</dbReference>
<dbReference type="SMART" id="SM00530">
    <property type="entry name" value="HTH_XRE"/>
    <property type="match status" value="1"/>
</dbReference>
<evidence type="ECO:0000259" key="2">
    <source>
        <dbReference type="PROSITE" id="PS50943"/>
    </source>
</evidence>
<gene>
    <name evidence="3" type="ORF">ACFFRE_02175</name>
</gene>
<protein>
    <submittedName>
        <fullName evidence="3">Helix-turn-helix domain-containing protein</fullName>
    </submittedName>
</protein>
<dbReference type="InterPro" id="IPR010359">
    <property type="entry name" value="IrrE_HExxH"/>
</dbReference>
<organism evidence="3 4">
    <name type="scientific">Aciditerrimonas ferrireducens</name>
    <dbReference type="NCBI Taxonomy" id="667306"/>
    <lineage>
        <taxon>Bacteria</taxon>
        <taxon>Bacillati</taxon>
        <taxon>Actinomycetota</taxon>
        <taxon>Acidimicrobiia</taxon>
        <taxon>Acidimicrobiales</taxon>
        <taxon>Acidimicrobiaceae</taxon>
        <taxon>Aciditerrimonas</taxon>
    </lineage>
</organism>
<dbReference type="InterPro" id="IPR010982">
    <property type="entry name" value="Lambda_DNA-bd_dom_sf"/>
</dbReference>
<dbReference type="CDD" id="cd00093">
    <property type="entry name" value="HTH_XRE"/>
    <property type="match status" value="1"/>
</dbReference>
<reference evidence="3 4" key="1">
    <citation type="submission" date="2024-09" db="EMBL/GenBank/DDBJ databases">
        <authorList>
            <person name="Sun Q."/>
            <person name="Mori K."/>
        </authorList>
    </citation>
    <scope>NUCLEOTIDE SEQUENCE [LARGE SCALE GENOMIC DNA]</scope>
    <source>
        <strain evidence="3 4">JCM 15389</strain>
    </source>
</reference>
<dbReference type="EMBL" id="JBHLYQ010000011">
    <property type="protein sequence ID" value="MFC0080965.1"/>
    <property type="molecule type" value="Genomic_DNA"/>
</dbReference>